<keyword evidence="1" id="KW-1133">Transmembrane helix</keyword>
<dbReference type="Gene3D" id="3.40.30.10">
    <property type="entry name" value="Glutaredoxin"/>
    <property type="match status" value="1"/>
</dbReference>
<dbReference type="PROSITE" id="PS51352">
    <property type="entry name" value="THIOREDOXIN_2"/>
    <property type="match status" value="1"/>
</dbReference>
<reference evidence="3 4" key="1">
    <citation type="submission" date="2022-08" db="EMBL/GenBank/DDBJ databases">
        <title>Reclassification of Massilia species as members of the genera Telluria, Duganella, Pseudoduganella, Mokoshia gen. nov. and Zemynaea gen. nov. using orthogonal and non-orthogonal genome-based approaches.</title>
        <authorList>
            <person name="Bowman J.P."/>
        </authorList>
    </citation>
    <scope>NUCLEOTIDE SEQUENCE [LARGE SCALE GENOMIC DNA]</scope>
    <source>
        <strain evidence="3 4">JCM 31607</strain>
    </source>
</reference>
<dbReference type="InterPro" id="IPR036249">
    <property type="entry name" value="Thioredoxin-like_sf"/>
</dbReference>
<proteinExistence type="predicted"/>
<evidence type="ECO:0000256" key="1">
    <source>
        <dbReference type="SAM" id="Phobius"/>
    </source>
</evidence>
<gene>
    <name evidence="3" type="ORF">NX773_18405</name>
</gene>
<comment type="caution">
    <text evidence="3">The sequence shown here is derived from an EMBL/GenBank/DDBJ whole genome shotgun (WGS) entry which is preliminary data.</text>
</comment>
<evidence type="ECO:0000313" key="4">
    <source>
        <dbReference type="Proteomes" id="UP001205861"/>
    </source>
</evidence>
<dbReference type="PANTHER" id="PTHR42852">
    <property type="entry name" value="THIOL:DISULFIDE INTERCHANGE PROTEIN DSBE"/>
    <property type="match status" value="1"/>
</dbReference>
<dbReference type="CDD" id="cd02966">
    <property type="entry name" value="TlpA_like_family"/>
    <property type="match status" value="1"/>
</dbReference>
<dbReference type="Pfam" id="PF08534">
    <property type="entry name" value="Redoxin"/>
    <property type="match status" value="1"/>
</dbReference>
<keyword evidence="1" id="KW-0812">Transmembrane</keyword>
<dbReference type="PANTHER" id="PTHR42852:SF18">
    <property type="entry name" value="CHROMOSOME UNDETERMINED SCAFFOLD_47, WHOLE GENOME SHOTGUN SEQUENCE"/>
    <property type="match status" value="1"/>
</dbReference>
<dbReference type="EMBL" id="JANUGV010000006">
    <property type="protein sequence ID" value="MCS0610143.1"/>
    <property type="molecule type" value="Genomic_DNA"/>
</dbReference>
<dbReference type="InterPro" id="IPR013766">
    <property type="entry name" value="Thioredoxin_domain"/>
</dbReference>
<organism evidence="3 4">
    <name type="scientific">Massilia solisilvae</name>
    <dbReference type="NCBI Taxonomy" id="1811225"/>
    <lineage>
        <taxon>Bacteria</taxon>
        <taxon>Pseudomonadati</taxon>
        <taxon>Pseudomonadota</taxon>
        <taxon>Betaproteobacteria</taxon>
        <taxon>Burkholderiales</taxon>
        <taxon>Oxalobacteraceae</taxon>
        <taxon>Telluria group</taxon>
        <taxon>Massilia</taxon>
    </lineage>
</organism>
<dbReference type="RefSeq" id="WP_258857752.1">
    <property type="nucleotide sequence ID" value="NZ_JANUGV010000006.1"/>
</dbReference>
<keyword evidence="1" id="KW-0472">Membrane</keyword>
<dbReference type="InterPro" id="IPR050553">
    <property type="entry name" value="Thioredoxin_ResA/DsbE_sf"/>
</dbReference>
<feature type="transmembrane region" description="Helical" evidence="1">
    <location>
        <begin position="12"/>
        <end position="31"/>
    </location>
</feature>
<name>A0ABT2BQK7_9BURK</name>
<feature type="domain" description="Thioredoxin" evidence="2">
    <location>
        <begin position="31"/>
        <end position="171"/>
    </location>
</feature>
<dbReference type="InterPro" id="IPR013740">
    <property type="entry name" value="Redoxin"/>
</dbReference>
<dbReference type="Proteomes" id="UP001205861">
    <property type="component" value="Unassembled WGS sequence"/>
</dbReference>
<sequence length="173" mass="18884">MNAPATKRSWIPYAAIGAAVLVIGGIGYQTLTREVKAPDVTFISIDGQKISSQDLRGKVVMVNFWATSCATCIKEMPGMIDTYNKFKGQGLQFVAVAMSYDRPDYVLNYAQTRKLPFKVALDSGGDLAKQFGDVAMTPTTFVIGKHGEILKRYVGEPEFNGLHQLLQKALASS</sequence>
<accession>A0ABT2BQK7</accession>
<keyword evidence="4" id="KW-1185">Reference proteome</keyword>
<evidence type="ECO:0000313" key="3">
    <source>
        <dbReference type="EMBL" id="MCS0610143.1"/>
    </source>
</evidence>
<protein>
    <submittedName>
        <fullName evidence="3">TlpA family protein disulfide reductase</fullName>
    </submittedName>
</protein>
<dbReference type="SUPFAM" id="SSF52833">
    <property type="entry name" value="Thioredoxin-like"/>
    <property type="match status" value="1"/>
</dbReference>
<evidence type="ECO:0000259" key="2">
    <source>
        <dbReference type="PROSITE" id="PS51352"/>
    </source>
</evidence>